<keyword evidence="2" id="KW-1185">Reference proteome</keyword>
<dbReference type="EMBL" id="AZRV01000011">
    <property type="protein sequence ID" value="RKO62916.1"/>
    <property type="molecule type" value="Genomic_DNA"/>
</dbReference>
<comment type="caution">
    <text evidence="1">The sequence shown here is derived from an EMBL/GenBank/DDBJ whole genome shotgun (WGS) entry which is preliminary data.</text>
</comment>
<evidence type="ECO:0000313" key="1">
    <source>
        <dbReference type="EMBL" id="RKO62916.1"/>
    </source>
</evidence>
<reference evidence="1 2" key="1">
    <citation type="submission" date="2013-12" db="EMBL/GenBank/DDBJ databases">
        <title>Genome and proteome characterization of Caldibacillus debilis GB1 derived from a cellulolytic aero-tolerant co-culture.</title>
        <authorList>
            <person name="Wushke S.T."/>
            <person name="Zhang X."/>
            <person name="Fristensky B."/>
            <person name="Wilkins J.A."/>
            <person name="Levin D.B."/>
            <person name="Sparling R."/>
        </authorList>
    </citation>
    <scope>NUCLEOTIDE SEQUENCE [LARGE SCALE GENOMIC DNA]</scope>
    <source>
        <strain evidence="1 2">GB1</strain>
    </source>
</reference>
<protein>
    <submittedName>
        <fullName evidence="1">Uncharacterized protein</fullName>
    </submittedName>
</protein>
<organism evidence="1 2">
    <name type="scientific">Caldibacillus debilis GB1</name>
    <dbReference type="NCBI Taxonomy" id="1339248"/>
    <lineage>
        <taxon>Bacteria</taxon>
        <taxon>Bacillati</taxon>
        <taxon>Bacillota</taxon>
        <taxon>Bacilli</taxon>
        <taxon>Bacillales</taxon>
        <taxon>Bacillaceae</taxon>
        <taxon>Caldibacillus</taxon>
    </lineage>
</organism>
<gene>
    <name evidence="1" type="ORF">Cdeb_00002</name>
</gene>
<accession>A0A420VH95</accession>
<sequence>MGGWKSEPMAHVLLDTGLSIPCNFFCENQYAGFTTAQGYAYPRPQARQISAQQVEVHSLDVYEQLRGWEHDRTGRGTATSRRTWASASGYTLGCPFGSGKSWTAISKCKIQEREYLLTSNKSFGERGELMGDPILLQLFWIDSYTIPTMSTLRGIVTDFVK</sequence>
<proteinExistence type="predicted"/>
<name>A0A420VH95_9BACI</name>
<dbReference type="AlphaFoldDB" id="A0A420VH95"/>
<dbReference type="Proteomes" id="UP000286235">
    <property type="component" value="Unassembled WGS sequence"/>
</dbReference>
<evidence type="ECO:0000313" key="2">
    <source>
        <dbReference type="Proteomes" id="UP000286235"/>
    </source>
</evidence>